<dbReference type="Proteomes" id="UP001150238">
    <property type="component" value="Unassembled WGS sequence"/>
</dbReference>
<dbReference type="EMBL" id="JANVFS010000003">
    <property type="protein sequence ID" value="KAJ4493506.1"/>
    <property type="molecule type" value="Genomic_DNA"/>
</dbReference>
<reference evidence="2" key="1">
    <citation type="submission" date="2022-08" db="EMBL/GenBank/DDBJ databases">
        <authorList>
            <consortium name="DOE Joint Genome Institute"/>
            <person name="Min B."/>
            <person name="Riley R."/>
            <person name="Sierra-Patev S."/>
            <person name="Naranjo-Ortiz M."/>
            <person name="Looney B."/>
            <person name="Konkel Z."/>
            <person name="Slot J.C."/>
            <person name="Sakamoto Y."/>
            <person name="Steenwyk J.L."/>
            <person name="Rokas A."/>
            <person name="Carro J."/>
            <person name="Camarero S."/>
            <person name="Ferreira P."/>
            <person name="Molpeceres G."/>
            <person name="Ruiz-Duenas F.J."/>
            <person name="Serrano A."/>
            <person name="Henrissat B."/>
            <person name="Drula E."/>
            <person name="Hughes K.W."/>
            <person name="Mata J.L."/>
            <person name="Ishikawa N.K."/>
            <person name="Vargas-Isla R."/>
            <person name="Ushijima S."/>
            <person name="Smith C.A."/>
            <person name="Ahrendt S."/>
            <person name="Andreopoulos W."/>
            <person name="He G."/>
            <person name="Labutti K."/>
            <person name="Lipzen A."/>
            <person name="Ng V."/>
            <person name="Sandor L."/>
            <person name="Barry K."/>
            <person name="Martinez A.T."/>
            <person name="Xiao Y."/>
            <person name="Gibbons J.G."/>
            <person name="Terashima K."/>
            <person name="Hibbett D.S."/>
            <person name="Grigoriev I.V."/>
        </authorList>
    </citation>
    <scope>NUCLEOTIDE SEQUENCE</scope>
    <source>
        <strain evidence="2">Sp2 HRB7682 ss15</strain>
    </source>
</reference>
<accession>A0A9W9AYD0</accession>
<dbReference type="AlphaFoldDB" id="A0A9W9AYD0"/>
<proteinExistence type="predicted"/>
<dbReference type="Gene3D" id="3.40.50.300">
    <property type="entry name" value="P-loop containing nucleotide triphosphate hydrolases"/>
    <property type="match status" value="1"/>
</dbReference>
<gene>
    <name evidence="2" type="ORF">C8J55DRAFT_484922</name>
</gene>
<evidence type="ECO:0000256" key="1">
    <source>
        <dbReference type="SAM" id="MobiDB-lite"/>
    </source>
</evidence>
<sequence length="894" mass="101981">MYLKLHWNGSIRRMPVHRRRRNASFRMKKADVKDTHRIYLKAMIEEEAKKNVKVELLPTLDGRGRLYEIRSGANGKDENGEPARAGNRRKKKKERSDGGIADQKDQDMVLARAIVGDGKFELNKNDLDYTDNKAAKLDRQRIHSDVMKKQFAIHDYKRPEKSLPTTISAYLDRPRFDYKCEKGYGHVIESDGRGAERNKGKSKVKHRLGGDEEMDDVLGMEGTGKKVVDNLRVNKYIIEQLEAEELEYDQILADAIQKEAQLDGRVRMWKKPKPDNKPHQLFINADASFIPEDNSTPDDDHLNLCLTVKALMGRMKSHTDNEEPEIMCTKIYKEVSTNKFRDQILMREWKDMRVEPGANDTQYAQLEIDRKKISGYAEKLIEQAKTYKELETGPKEQVPASRKDERISLTLINTSVPSIASKSRPKQPSTVENGYRVLNAAPHFRDVVDEARAVIIARGFSCGDIIPPENVSIMGVAEGRVFVRIFFEPEDQAGLEGILQQYATSVAGSLMSLLSECTKLSEGMNFAHDLARAIVIVDVAFANLASKRLHIPKKRHACEIPAVLYEIASIDSISPFKLKQWKRTYLPIKQKSSYHRHGAGPSFFHFHNLLNSAVDDDNKMKHNNIVLYSSNNDSEDVRPSKVSATTTKDTEWMTDDVKRTFIVQFRRYGTVKQRRLLNRKYKDVMWFDRLVNDARVLALNAIHIQRGSDAEAVCLLIRFCLMYTDAETSKDTIANKRILNEEANVSKEGEDNKSGEINICKLNQCSMSNESHSFVQVKNVVNGQMIMDQGNDIEYTSIESRLGQRTADKDSQEKTHMLDNSECAAINQIMDCTATIGAIKNVHTLTYDPQPMVFDNQSLVQYQYPSSVVTEELGTAYFPYNFDPMKIGYMYLEQ</sequence>
<comment type="caution">
    <text evidence="2">The sequence shown here is derived from an EMBL/GenBank/DDBJ whole genome shotgun (WGS) entry which is preliminary data.</text>
</comment>
<protein>
    <submittedName>
        <fullName evidence="2">Uncharacterized protein</fullName>
    </submittedName>
</protein>
<organism evidence="2 3">
    <name type="scientific">Lentinula lateritia</name>
    <dbReference type="NCBI Taxonomy" id="40482"/>
    <lineage>
        <taxon>Eukaryota</taxon>
        <taxon>Fungi</taxon>
        <taxon>Dikarya</taxon>
        <taxon>Basidiomycota</taxon>
        <taxon>Agaricomycotina</taxon>
        <taxon>Agaricomycetes</taxon>
        <taxon>Agaricomycetidae</taxon>
        <taxon>Agaricales</taxon>
        <taxon>Marasmiineae</taxon>
        <taxon>Omphalotaceae</taxon>
        <taxon>Lentinula</taxon>
    </lineage>
</organism>
<evidence type="ECO:0000313" key="2">
    <source>
        <dbReference type="EMBL" id="KAJ4493506.1"/>
    </source>
</evidence>
<feature type="compositionally biased region" description="Basic and acidic residues" evidence="1">
    <location>
        <begin position="94"/>
        <end position="103"/>
    </location>
</feature>
<evidence type="ECO:0000313" key="3">
    <source>
        <dbReference type="Proteomes" id="UP001150238"/>
    </source>
</evidence>
<name>A0A9W9AYD0_9AGAR</name>
<dbReference type="InterPro" id="IPR027417">
    <property type="entry name" value="P-loop_NTPase"/>
</dbReference>
<feature type="region of interest" description="Disordered" evidence="1">
    <location>
        <begin position="68"/>
        <end position="103"/>
    </location>
</feature>
<reference evidence="2" key="2">
    <citation type="journal article" date="2023" name="Proc. Natl. Acad. Sci. U.S.A.">
        <title>A global phylogenomic analysis of the shiitake genus Lentinula.</title>
        <authorList>
            <person name="Sierra-Patev S."/>
            <person name="Min B."/>
            <person name="Naranjo-Ortiz M."/>
            <person name="Looney B."/>
            <person name="Konkel Z."/>
            <person name="Slot J.C."/>
            <person name="Sakamoto Y."/>
            <person name="Steenwyk J.L."/>
            <person name="Rokas A."/>
            <person name="Carro J."/>
            <person name="Camarero S."/>
            <person name="Ferreira P."/>
            <person name="Molpeceres G."/>
            <person name="Ruiz-Duenas F.J."/>
            <person name="Serrano A."/>
            <person name="Henrissat B."/>
            <person name="Drula E."/>
            <person name="Hughes K.W."/>
            <person name="Mata J.L."/>
            <person name="Ishikawa N.K."/>
            <person name="Vargas-Isla R."/>
            <person name="Ushijima S."/>
            <person name="Smith C.A."/>
            <person name="Donoghue J."/>
            <person name="Ahrendt S."/>
            <person name="Andreopoulos W."/>
            <person name="He G."/>
            <person name="LaButti K."/>
            <person name="Lipzen A."/>
            <person name="Ng V."/>
            <person name="Riley R."/>
            <person name="Sandor L."/>
            <person name="Barry K."/>
            <person name="Martinez A.T."/>
            <person name="Xiao Y."/>
            <person name="Gibbons J.G."/>
            <person name="Terashima K."/>
            <person name="Grigoriev I.V."/>
            <person name="Hibbett D."/>
        </authorList>
    </citation>
    <scope>NUCLEOTIDE SEQUENCE</scope>
    <source>
        <strain evidence="2">Sp2 HRB7682 ss15</strain>
    </source>
</reference>